<keyword evidence="2" id="KW-1185">Reference proteome</keyword>
<evidence type="ECO:0000313" key="1">
    <source>
        <dbReference type="EMBL" id="MFC4292971.1"/>
    </source>
</evidence>
<reference evidence="2" key="1">
    <citation type="journal article" date="2019" name="Int. J. Syst. Evol. Microbiol.">
        <title>The Global Catalogue of Microorganisms (GCM) 10K type strain sequencing project: providing services to taxonomists for standard genome sequencing and annotation.</title>
        <authorList>
            <consortium name="The Broad Institute Genomics Platform"/>
            <consortium name="The Broad Institute Genome Sequencing Center for Infectious Disease"/>
            <person name="Wu L."/>
            <person name="Ma J."/>
        </authorList>
    </citation>
    <scope>NUCLEOTIDE SEQUENCE [LARGE SCALE GENOMIC DNA]</scope>
    <source>
        <strain evidence="2">CECT 8531</strain>
    </source>
</reference>
<proteinExistence type="predicted"/>
<gene>
    <name evidence="1" type="ORF">ACFOWX_11155</name>
</gene>
<evidence type="ECO:0000313" key="2">
    <source>
        <dbReference type="Proteomes" id="UP001595887"/>
    </source>
</evidence>
<accession>A0ABV8RHX9</accession>
<dbReference type="EMBL" id="JBHSDH010000013">
    <property type="protein sequence ID" value="MFC4292971.1"/>
    <property type="molecule type" value="Genomic_DNA"/>
</dbReference>
<dbReference type="Pfam" id="PF10048">
    <property type="entry name" value="DUF2282"/>
    <property type="match status" value="1"/>
</dbReference>
<name>A0ABV8RHX9_9SPHN</name>
<protein>
    <submittedName>
        <fullName evidence="1">DUF2282 domain-containing protein</fullName>
    </submittedName>
</protein>
<comment type="caution">
    <text evidence="1">The sequence shown here is derived from an EMBL/GenBank/DDBJ whole genome shotgun (WGS) entry which is preliminary data.</text>
</comment>
<organism evidence="1 2">
    <name type="scientific">Sphingorhabdus arenilitoris</name>
    <dbReference type="NCBI Taxonomy" id="1490041"/>
    <lineage>
        <taxon>Bacteria</taxon>
        <taxon>Pseudomonadati</taxon>
        <taxon>Pseudomonadota</taxon>
        <taxon>Alphaproteobacteria</taxon>
        <taxon>Sphingomonadales</taxon>
        <taxon>Sphingomonadaceae</taxon>
        <taxon>Sphingorhabdus</taxon>
    </lineage>
</organism>
<dbReference type="Proteomes" id="UP001595887">
    <property type="component" value="Unassembled WGS sequence"/>
</dbReference>
<dbReference type="InterPro" id="IPR018740">
    <property type="entry name" value="DUF2282_membr"/>
</dbReference>
<sequence length="116" mass="11946">MGHLSETTLKKYASALICLGALASCGDSGDTGTVTVTYTAEGDGKRVPTPKLAAREKCYGIALAQYNDCAAGPGTECAGTAETDYMPDRWKYVPAGQCTGLGGTLAPPGAMYQSEK</sequence>
<dbReference type="RefSeq" id="WP_381424097.1">
    <property type="nucleotide sequence ID" value="NZ_JBHSDH010000013.1"/>
</dbReference>